<keyword evidence="4" id="KW-0804">Transcription</keyword>
<evidence type="ECO:0000256" key="3">
    <source>
        <dbReference type="ARBA" id="ARBA00023125"/>
    </source>
</evidence>
<evidence type="ECO:0000256" key="2">
    <source>
        <dbReference type="ARBA" id="ARBA00023015"/>
    </source>
</evidence>
<dbReference type="GO" id="GO:0003677">
    <property type="term" value="F:DNA binding"/>
    <property type="evidence" value="ECO:0007669"/>
    <property type="project" value="UniProtKB-KW"/>
</dbReference>
<proteinExistence type="evidence at transcript level"/>
<evidence type="ECO:0000256" key="4">
    <source>
        <dbReference type="ARBA" id="ARBA00023163"/>
    </source>
</evidence>
<reference evidence="6" key="1">
    <citation type="submission" date="2012-05" db="EMBL/GenBank/DDBJ databases">
        <authorList>
            <person name="Krishnakumar V."/>
            <person name="Cheung F."/>
            <person name="Xiao Y."/>
            <person name="Chan A."/>
            <person name="Moskal W.A."/>
            <person name="Town C.D."/>
        </authorList>
    </citation>
    <scope>NUCLEOTIDE SEQUENCE</scope>
</reference>
<keyword evidence="3" id="KW-0238">DNA-binding</keyword>
<keyword evidence="5" id="KW-0539">Nucleus</keyword>
<comment type="subcellular location">
    <subcellularLocation>
        <location evidence="1">Nucleus</location>
    </subcellularLocation>
</comment>
<dbReference type="InterPro" id="IPR015300">
    <property type="entry name" value="DNA-bd_pseudobarrel_sf"/>
</dbReference>
<organism evidence="6">
    <name type="scientific">Lotus japonicus</name>
    <name type="common">Lotus corniculatus var. japonicus</name>
    <dbReference type="NCBI Taxonomy" id="34305"/>
    <lineage>
        <taxon>Eukaryota</taxon>
        <taxon>Viridiplantae</taxon>
        <taxon>Streptophyta</taxon>
        <taxon>Embryophyta</taxon>
        <taxon>Tracheophyta</taxon>
        <taxon>Spermatophyta</taxon>
        <taxon>Magnoliopsida</taxon>
        <taxon>eudicotyledons</taxon>
        <taxon>Gunneridae</taxon>
        <taxon>Pentapetalae</taxon>
        <taxon>rosids</taxon>
        <taxon>fabids</taxon>
        <taxon>Fabales</taxon>
        <taxon>Fabaceae</taxon>
        <taxon>Papilionoideae</taxon>
        <taxon>50 kb inversion clade</taxon>
        <taxon>NPAAA clade</taxon>
        <taxon>Hologalegina</taxon>
        <taxon>robinioid clade</taxon>
        <taxon>Loteae</taxon>
        <taxon>Lotus</taxon>
    </lineage>
</organism>
<keyword evidence="2" id="KW-0805">Transcription regulation</keyword>
<dbReference type="GO" id="GO:0005634">
    <property type="term" value="C:nucleus"/>
    <property type="evidence" value="ECO:0007669"/>
    <property type="project" value="UniProtKB-SubCell"/>
</dbReference>
<evidence type="ECO:0008006" key="7">
    <source>
        <dbReference type="Google" id="ProtNLM"/>
    </source>
</evidence>
<dbReference type="AlphaFoldDB" id="I3SYK9"/>
<evidence type="ECO:0000256" key="5">
    <source>
        <dbReference type="ARBA" id="ARBA00023242"/>
    </source>
</evidence>
<dbReference type="SUPFAM" id="SSF101936">
    <property type="entry name" value="DNA-binding pseudobarrel domain"/>
    <property type="match status" value="1"/>
</dbReference>
<dbReference type="Gene3D" id="2.40.330.10">
    <property type="entry name" value="DNA-binding pseudobarrel domain"/>
    <property type="match status" value="1"/>
</dbReference>
<sequence>MEPIGSCSDRPPESFSIPIDLREEHMRLPAFFYEKKKSQIKNDVELTDPMGNCVTIGVMTGSLEGFLWYAVPKLVKFYGLKKNHDMVCVYEGENRFRIEIFDENKKHFPYPIPVRQEYEEPPKEIVDLSSDTENEVEECEEPPKEIVDLSSLTEDEVEEVNRVHVVAHVDNQIRYSFTKVVTTSVAKGSQTLPLPRSFIRKYLSHNDWENLVLKKEGVKKQYCCKLLRRTRNGFTDYQLGEEFYHFIKDNKVAKGDKLHFTANEINNIVYVRIVRHNGNDN</sequence>
<name>I3SYK9_LOTJA</name>
<dbReference type="EMBL" id="BT145557">
    <property type="protein sequence ID" value="AFK45351.1"/>
    <property type="molecule type" value="mRNA"/>
</dbReference>
<protein>
    <recommendedName>
        <fullName evidence="7">TF-B3 domain-containing protein</fullName>
    </recommendedName>
</protein>
<evidence type="ECO:0000313" key="6">
    <source>
        <dbReference type="EMBL" id="AFK45351.1"/>
    </source>
</evidence>
<evidence type="ECO:0000256" key="1">
    <source>
        <dbReference type="ARBA" id="ARBA00004123"/>
    </source>
</evidence>
<accession>I3SYK9</accession>